<feature type="domain" description="Solute-binding protein family 3/N-terminal" evidence="4">
    <location>
        <begin position="22"/>
        <end position="255"/>
    </location>
</feature>
<dbReference type="Gene3D" id="3.40.190.10">
    <property type="entry name" value="Periplasmic binding protein-like II"/>
    <property type="match status" value="2"/>
</dbReference>
<feature type="chain" id="PRO_5020771892" evidence="3">
    <location>
        <begin position="21"/>
        <end position="260"/>
    </location>
</feature>
<accession>A0A4R2CV16</accession>
<protein>
    <submittedName>
        <fullName evidence="5">Amino acid ABC transporter substrate-binding protein (PAAT family)</fullName>
    </submittedName>
</protein>
<dbReference type="RefSeq" id="WP_133035004.1">
    <property type="nucleotide sequence ID" value="NZ_BAABEI010000007.1"/>
</dbReference>
<dbReference type="Pfam" id="PF00497">
    <property type="entry name" value="SBP_bac_3"/>
    <property type="match status" value="1"/>
</dbReference>
<organism evidence="5 6">
    <name type="scientific">Shinella granuli</name>
    <dbReference type="NCBI Taxonomy" id="323621"/>
    <lineage>
        <taxon>Bacteria</taxon>
        <taxon>Pseudomonadati</taxon>
        <taxon>Pseudomonadota</taxon>
        <taxon>Alphaproteobacteria</taxon>
        <taxon>Hyphomicrobiales</taxon>
        <taxon>Rhizobiaceae</taxon>
        <taxon>Shinella</taxon>
    </lineage>
</organism>
<comment type="subcellular location">
    <subcellularLocation>
        <location evidence="1">Periplasm</location>
    </subcellularLocation>
</comment>
<dbReference type="InterPro" id="IPR001638">
    <property type="entry name" value="Solute-binding_3/MltF_N"/>
</dbReference>
<evidence type="ECO:0000256" key="2">
    <source>
        <dbReference type="ARBA" id="ARBA00022729"/>
    </source>
</evidence>
<proteinExistence type="predicted"/>
<reference evidence="5 6" key="1">
    <citation type="submission" date="2019-03" db="EMBL/GenBank/DDBJ databases">
        <title>Genomic Encyclopedia of Type Strains, Phase IV (KMG-IV): sequencing the most valuable type-strain genomes for metagenomic binning, comparative biology and taxonomic classification.</title>
        <authorList>
            <person name="Goeker M."/>
        </authorList>
    </citation>
    <scope>NUCLEOTIDE SEQUENCE [LARGE SCALE GENOMIC DNA]</scope>
    <source>
        <strain evidence="5 6">DSM 18401</strain>
    </source>
</reference>
<keyword evidence="2 3" id="KW-0732">Signal</keyword>
<keyword evidence="6" id="KW-1185">Reference proteome</keyword>
<evidence type="ECO:0000256" key="3">
    <source>
        <dbReference type="SAM" id="SignalP"/>
    </source>
</evidence>
<evidence type="ECO:0000256" key="1">
    <source>
        <dbReference type="ARBA" id="ARBA00004418"/>
    </source>
</evidence>
<dbReference type="SMART" id="SM00062">
    <property type="entry name" value="PBPb"/>
    <property type="match status" value="1"/>
</dbReference>
<evidence type="ECO:0000313" key="5">
    <source>
        <dbReference type="EMBL" id="TCN43464.1"/>
    </source>
</evidence>
<dbReference type="GO" id="GO:0042597">
    <property type="term" value="C:periplasmic space"/>
    <property type="evidence" value="ECO:0007669"/>
    <property type="project" value="UniProtKB-SubCell"/>
</dbReference>
<dbReference type="EMBL" id="SLVX01000010">
    <property type="protein sequence ID" value="TCN43464.1"/>
    <property type="molecule type" value="Genomic_DNA"/>
</dbReference>
<dbReference type="Proteomes" id="UP000295351">
    <property type="component" value="Unassembled WGS sequence"/>
</dbReference>
<sequence>MKILAIASVLAAITAGSAGAEPLRIGTSADFPPWGYTDTAGDIVGFDREVGDEICKRIGADCAWTNQSFDGLLASLQVGKFDLVISGLSITAERAKQVDFSKAYADAPYHIATIKGGALAATKTRAELEAALEGKAIGVQTGSTHEAVANTYFKNADVRLYERNEQIADDLAAGRIDAGLLEQSVWEELMKAREGKLELAGPMLTSADYAEFGNGQGIALKQGREDLKARVDKAIVDMISDGTIGKISTKFFGYDLSYKG</sequence>
<name>A0A4R2CV16_SHIGR</name>
<dbReference type="AlphaFoldDB" id="A0A4R2CV16"/>
<comment type="caution">
    <text evidence="5">The sequence shown here is derived from an EMBL/GenBank/DDBJ whole genome shotgun (WGS) entry which is preliminary data.</text>
</comment>
<evidence type="ECO:0000313" key="6">
    <source>
        <dbReference type="Proteomes" id="UP000295351"/>
    </source>
</evidence>
<dbReference type="PANTHER" id="PTHR35936">
    <property type="entry name" value="MEMBRANE-BOUND LYTIC MUREIN TRANSGLYCOSYLASE F"/>
    <property type="match status" value="1"/>
</dbReference>
<feature type="signal peptide" evidence="3">
    <location>
        <begin position="1"/>
        <end position="20"/>
    </location>
</feature>
<gene>
    <name evidence="5" type="ORF">EV665_11060</name>
</gene>
<dbReference type="SUPFAM" id="SSF53850">
    <property type="entry name" value="Periplasmic binding protein-like II"/>
    <property type="match status" value="1"/>
</dbReference>
<evidence type="ECO:0000259" key="4">
    <source>
        <dbReference type="SMART" id="SM00062"/>
    </source>
</evidence>
<dbReference type="PANTHER" id="PTHR35936:SF19">
    <property type="entry name" value="AMINO-ACID-BINDING PROTEIN YXEM-RELATED"/>
    <property type="match status" value="1"/>
</dbReference>